<dbReference type="Pfam" id="PF00984">
    <property type="entry name" value="UDPG_MGDP_dh"/>
    <property type="match status" value="1"/>
</dbReference>
<feature type="binding site" evidence="7">
    <location>
        <position position="33"/>
    </location>
    <ligand>
        <name>NAD(+)</name>
        <dbReference type="ChEBI" id="CHEBI:57540"/>
    </ligand>
</feature>
<evidence type="ECO:0000259" key="10">
    <source>
        <dbReference type="SMART" id="SM00984"/>
    </source>
</evidence>
<keyword evidence="4" id="KW-0560">Oxidoreductase</keyword>
<dbReference type="GO" id="GO:0003979">
    <property type="term" value="F:UDP-glucose 6-dehydrogenase activity"/>
    <property type="evidence" value="ECO:0007669"/>
    <property type="project" value="UniProtKB-EC"/>
</dbReference>
<comment type="similarity">
    <text evidence="2">Belongs to the UDP-glucose/GDP-mannose dehydrogenase family.</text>
</comment>
<keyword evidence="8" id="KW-0175">Coiled coil</keyword>
<dbReference type="FunFam" id="3.40.50.720:FF:000089">
    <property type="entry name" value="UDP-glucose 6-dehydrogenase"/>
    <property type="match status" value="1"/>
</dbReference>
<evidence type="ECO:0000313" key="11">
    <source>
        <dbReference type="EMBL" id="THG08306.1"/>
    </source>
</evidence>
<evidence type="ECO:0000256" key="4">
    <source>
        <dbReference type="ARBA" id="ARBA00023002"/>
    </source>
</evidence>
<organism evidence="11 12">
    <name type="scientific">Camellia sinensis var. sinensis</name>
    <name type="common">China tea</name>
    <dbReference type="NCBI Taxonomy" id="542762"/>
    <lineage>
        <taxon>Eukaryota</taxon>
        <taxon>Viridiplantae</taxon>
        <taxon>Streptophyta</taxon>
        <taxon>Embryophyta</taxon>
        <taxon>Tracheophyta</taxon>
        <taxon>Spermatophyta</taxon>
        <taxon>Magnoliopsida</taxon>
        <taxon>eudicotyledons</taxon>
        <taxon>Gunneridae</taxon>
        <taxon>Pentapetalae</taxon>
        <taxon>asterids</taxon>
        <taxon>Ericales</taxon>
        <taxon>Theaceae</taxon>
        <taxon>Camellia</taxon>
    </lineage>
</organism>
<gene>
    <name evidence="11" type="ORF">TEA_019970</name>
</gene>
<dbReference type="Gene3D" id="3.40.50.720">
    <property type="entry name" value="NAD(P)-binding Rossmann-like Domain"/>
    <property type="match status" value="2"/>
</dbReference>
<evidence type="ECO:0000256" key="9">
    <source>
        <dbReference type="SAM" id="Phobius"/>
    </source>
</evidence>
<dbReference type="SUPFAM" id="SSF52413">
    <property type="entry name" value="UDP-glucose/GDP-mannose dehydrogenase C-terminal domain"/>
    <property type="match status" value="1"/>
</dbReference>
<feature type="binding site" evidence="7">
    <location>
        <begin position="272"/>
        <end position="275"/>
    </location>
    <ligand>
        <name>NAD(+)</name>
        <dbReference type="ChEBI" id="CHEBI:57540"/>
    </ligand>
</feature>
<feature type="binding site" evidence="7">
    <location>
        <position position="161"/>
    </location>
    <ligand>
        <name>NAD(+)</name>
        <dbReference type="ChEBI" id="CHEBI:57540"/>
    </ligand>
</feature>
<dbReference type="Gene3D" id="6.10.280.220">
    <property type="match status" value="1"/>
</dbReference>
<evidence type="ECO:0000256" key="1">
    <source>
        <dbReference type="ARBA" id="ARBA00004701"/>
    </source>
</evidence>
<dbReference type="Proteomes" id="UP000306102">
    <property type="component" value="Unassembled WGS sequence"/>
</dbReference>
<dbReference type="InterPro" id="IPR036291">
    <property type="entry name" value="NAD(P)-bd_dom_sf"/>
</dbReference>
<feature type="transmembrane region" description="Helical" evidence="9">
    <location>
        <begin position="490"/>
        <end position="519"/>
    </location>
</feature>
<evidence type="ECO:0000256" key="6">
    <source>
        <dbReference type="PIRSR" id="PIRSR500133-1"/>
    </source>
</evidence>
<evidence type="ECO:0000256" key="5">
    <source>
        <dbReference type="ARBA" id="ARBA00023027"/>
    </source>
</evidence>
<keyword evidence="9" id="KW-0472">Membrane</keyword>
<dbReference type="SMART" id="SM00984">
    <property type="entry name" value="UDPG_MGDP_dh_C"/>
    <property type="match status" value="1"/>
</dbReference>
<feature type="coiled-coil region" evidence="8">
    <location>
        <begin position="783"/>
        <end position="859"/>
    </location>
</feature>
<feature type="binding site" evidence="7">
    <location>
        <begin position="8"/>
        <end position="13"/>
    </location>
    <ligand>
        <name>NAD(+)</name>
        <dbReference type="ChEBI" id="CHEBI:57540"/>
    </ligand>
</feature>
<dbReference type="EC" id="1.1.1.22" evidence="3"/>
<dbReference type="InterPro" id="IPR036220">
    <property type="entry name" value="UDP-Glc/GDP-Man_DH_C_sf"/>
</dbReference>
<evidence type="ECO:0000256" key="3">
    <source>
        <dbReference type="ARBA" id="ARBA00012954"/>
    </source>
</evidence>
<evidence type="ECO:0000256" key="7">
    <source>
        <dbReference type="PIRSR" id="PIRSR500133-3"/>
    </source>
</evidence>
<feature type="transmembrane region" description="Helical" evidence="9">
    <location>
        <begin position="531"/>
        <end position="553"/>
    </location>
</feature>
<evidence type="ECO:0000256" key="2">
    <source>
        <dbReference type="ARBA" id="ARBA00006601"/>
    </source>
</evidence>
<feature type="binding site" evidence="7">
    <location>
        <begin position="86"/>
        <end position="90"/>
    </location>
    <ligand>
        <name>NAD(+)</name>
        <dbReference type="ChEBI" id="CHEBI:57540"/>
    </ligand>
</feature>
<dbReference type="FunFam" id="1.20.5.100:FF:000001">
    <property type="entry name" value="UDP-glucose 6-dehydrogenase"/>
    <property type="match status" value="1"/>
</dbReference>
<dbReference type="GO" id="GO:0006024">
    <property type="term" value="P:glycosaminoglycan biosynthetic process"/>
    <property type="evidence" value="ECO:0007669"/>
    <property type="project" value="TreeGrafter"/>
</dbReference>
<dbReference type="Pfam" id="PF03720">
    <property type="entry name" value="UDPG_MGDP_dh_C"/>
    <property type="match status" value="1"/>
</dbReference>
<dbReference type="InterPro" id="IPR028356">
    <property type="entry name" value="UDPglc_DH_euk"/>
</dbReference>
<evidence type="ECO:0000313" key="12">
    <source>
        <dbReference type="Proteomes" id="UP000306102"/>
    </source>
</evidence>
<sequence>MVKICCIGAGYVGGPTMAVIALKCPSVQVVVVDISVQRINAWNSDHLPIYEPGLDDVVKQCKGKNLFFSTEVEKHVSEADIVFVSVNTPTKTQGLGAGKAADLTYWESAARMIADVSKSDKIVVEKSTVPVKTAEAIEKILTHNSKGINFQILSNPEFLAEGTAIEDLFKPDRVLIGGRETPEGAKAVKALKDVYAHWVPEDRIICTNLWSAELSKLAANAFLAQRISSVNAMSALCEATGADVTQVSHAVGKDTRIGPKFLNASVGFGGSCFQKDILNLVYICDCNGLPEVANYWKQVIKVNDYQKTRFVNRIVSSMFNTVSGKKVAVLGFAFKKDTGDTRETPAIDVCKGLIGDKAKLSIYDPQVSEEQIQRDLSMKKFDWDHPTHLQPMSPTAVKALQVVWDAYEATKDAHAVAIMTEWDEFKTLDYQRIYDNMQKPAFLFDGRNIVDVEKLRKIGFIVYSIGDASFAIFNRWFWNVIRFTFLVAQVFLAALCVVRFGLFIIFAGLVLIMSLRFGLPSFVIAYRITPFALILVSLPFSGSSLIVMGVVALNDILGINLGLSEIRNCYNVVPTTKERTKLYFKPRSVKHQLVQMLLNSALEVFSHSSEWEDQVNLPLLRRAWSYRGPPEQQGQGQVAHVLLAYVPHYGTVTATYGINLGADGVGDSPPNPIVISDVSIFPAKKSSKRPSDQLTEVRKKSRIDLSVAATTSSPASVSKPVAVISPITLVSFLKDRQLTNADSTMSSAEVSSTIVHSSILPVNAGVFSTSEAMACRNKLIRVADKLKSSNDQLAETTKELELRAATAEGKITKLDSKLQAMDSKMVAIEQEISALRMEKKQLSKALTSSNDNLVNAEKAAKNEGCNEATVVYEVQFAKLKNMLFEDGWTSALEAANVPTDFELRKNVPYPRPEAAE</sequence>
<dbReference type="GO" id="GO:0006065">
    <property type="term" value="P:UDP-glucuronate biosynthetic process"/>
    <property type="evidence" value="ECO:0007669"/>
    <property type="project" value="UniProtKB-UniPathway"/>
</dbReference>
<feature type="binding site" evidence="7">
    <location>
        <position position="38"/>
    </location>
    <ligand>
        <name>NAD(+)</name>
        <dbReference type="ChEBI" id="CHEBI:57540"/>
    </ligand>
</feature>
<dbReference type="EMBL" id="SDRB02009404">
    <property type="protein sequence ID" value="THG08306.1"/>
    <property type="molecule type" value="Genomic_DNA"/>
</dbReference>
<feature type="active site" description="Nucleophile" evidence="6">
    <location>
        <position position="272"/>
    </location>
</feature>
<dbReference type="STRING" id="542762.A0A4S4DZS8"/>
<dbReference type="PIRSF" id="PIRSF500133">
    <property type="entry name" value="UDPglc_DH_euk"/>
    <property type="match status" value="1"/>
</dbReference>
<dbReference type="InterPro" id="IPR014026">
    <property type="entry name" value="UDP-Glc/GDP-Man_DH_dimer"/>
</dbReference>
<dbReference type="InterPro" id="IPR008927">
    <property type="entry name" value="6-PGluconate_DH-like_C_sf"/>
</dbReference>
<dbReference type="PIRSF" id="PIRSF000124">
    <property type="entry name" value="UDPglc_GDPman_dh"/>
    <property type="match status" value="1"/>
</dbReference>
<dbReference type="InterPro" id="IPR001732">
    <property type="entry name" value="UDP-Glc/GDP-Man_DH_N"/>
</dbReference>
<dbReference type="GO" id="GO:0051287">
    <property type="term" value="F:NAD binding"/>
    <property type="evidence" value="ECO:0007669"/>
    <property type="project" value="InterPro"/>
</dbReference>
<reference evidence="11 12" key="1">
    <citation type="journal article" date="2018" name="Proc. Natl. Acad. Sci. U.S.A.">
        <title>Draft genome sequence of Camellia sinensis var. sinensis provides insights into the evolution of the tea genome and tea quality.</title>
        <authorList>
            <person name="Wei C."/>
            <person name="Yang H."/>
            <person name="Wang S."/>
            <person name="Zhao J."/>
            <person name="Liu C."/>
            <person name="Gao L."/>
            <person name="Xia E."/>
            <person name="Lu Y."/>
            <person name="Tai Y."/>
            <person name="She G."/>
            <person name="Sun J."/>
            <person name="Cao H."/>
            <person name="Tong W."/>
            <person name="Gao Q."/>
            <person name="Li Y."/>
            <person name="Deng W."/>
            <person name="Jiang X."/>
            <person name="Wang W."/>
            <person name="Chen Q."/>
            <person name="Zhang S."/>
            <person name="Li H."/>
            <person name="Wu J."/>
            <person name="Wang P."/>
            <person name="Li P."/>
            <person name="Shi C."/>
            <person name="Zheng F."/>
            <person name="Jian J."/>
            <person name="Huang B."/>
            <person name="Shan D."/>
            <person name="Shi M."/>
            <person name="Fang C."/>
            <person name="Yue Y."/>
            <person name="Li F."/>
            <person name="Li D."/>
            <person name="Wei S."/>
            <person name="Han B."/>
            <person name="Jiang C."/>
            <person name="Yin Y."/>
            <person name="Xia T."/>
            <person name="Zhang Z."/>
            <person name="Bennetzen J.L."/>
            <person name="Zhao S."/>
            <person name="Wan X."/>
        </authorList>
    </citation>
    <scope>NUCLEOTIDE SEQUENCE [LARGE SCALE GENOMIC DNA]</scope>
    <source>
        <strain evidence="12">cv. Shuchazao</strain>
        <tissue evidence="11">Leaf</tissue>
    </source>
</reference>
<name>A0A4S4DZS8_CAMSN</name>
<dbReference type="FunFam" id="3.40.50.720:FF:000032">
    <property type="entry name" value="UDP-glucose 6-dehydrogenase"/>
    <property type="match status" value="1"/>
</dbReference>
<dbReference type="Gene3D" id="1.20.5.100">
    <property type="entry name" value="Cytochrome c1, transmembrane anchor, C-terminal"/>
    <property type="match status" value="1"/>
</dbReference>
<evidence type="ECO:0000256" key="8">
    <source>
        <dbReference type="SAM" id="Coils"/>
    </source>
</evidence>
<dbReference type="PANTHER" id="PTHR11374">
    <property type="entry name" value="UDP-GLUCOSE DEHYDROGENASE/UDP-MANNAC DEHYDROGENASE"/>
    <property type="match status" value="1"/>
</dbReference>
<dbReference type="InterPro" id="IPR014027">
    <property type="entry name" value="UDP-Glc/GDP-Man_DH_C"/>
</dbReference>
<keyword evidence="12" id="KW-1185">Reference proteome</keyword>
<dbReference type="PANTHER" id="PTHR11374:SF53">
    <property type="entry name" value="UDP-GLUCOSE 6-DEHYDROGENASE 1"/>
    <property type="match status" value="1"/>
</dbReference>
<keyword evidence="9" id="KW-0812">Transmembrane</keyword>
<comment type="pathway">
    <text evidence="1">Nucleotide-sugar biosynthesis; UDP-alpha-D-glucuronate biosynthesis; UDP-alpha-D-glucuronate from UDP-alpha-D-glucose: step 1/1.</text>
</comment>
<keyword evidence="5 7" id="KW-0520">NAD</keyword>
<dbReference type="Pfam" id="PF03721">
    <property type="entry name" value="UDPG_MGDP_dh_N"/>
    <property type="match status" value="1"/>
</dbReference>
<feature type="binding site" evidence="7">
    <location>
        <begin position="127"/>
        <end position="128"/>
    </location>
    <ligand>
        <name>NAD(+)</name>
        <dbReference type="ChEBI" id="CHEBI:57540"/>
    </ligand>
</feature>
<comment type="caution">
    <text evidence="11">The sequence shown here is derived from an EMBL/GenBank/DDBJ whole genome shotgun (WGS) entry which is preliminary data.</text>
</comment>
<proteinExistence type="inferred from homology"/>
<dbReference type="NCBIfam" id="TIGR03026">
    <property type="entry name" value="NDP-sugDHase"/>
    <property type="match status" value="1"/>
</dbReference>
<dbReference type="SUPFAM" id="SSF48179">
    <property type="entry name" value="6-phosphogluconate dehydrogenase C-terminal domain-like"/>
    <property type="match status" value="1"/>
</dbReference>
<dbReference type="AlphaFoldDB" id="A0A4S4DZS8"/>
<dbReference type="UniPathway" id="UPA00038">
    <property type="reaction ID" value="UER00491"/>
</dbReference>
<accession>A0A4S4DZS8</accession>
<dbReference type="SUPFAM" id="SSF51735">
    <property type="entry name" value="NAD(P)-binding Rossmann-fold domains"/>
    <property type="match status" value="1"/>
</dbReference>
<protein>
    <recommendedName>
        <fullName evidence="3">UDP-glucose 6-dehydrogenase</fullName>
        <ecNumber evidence="3">1.1.1.22</ecNumber>
    </recommendedName>
</protein>
<feature type="domain" description="UDP-glucose/GDP-mannose dehydrogenase C-terminal" evidence="10">
    <location>
        <begin position="328"/>
        <end position="452"/>
    </location>
</feature>
<dbReference type="GO" id="GO:0005634">
    <property type="term" value="C:nucleus"/>
    <property type="evidence" value="ECO:0007669"/>
    <property type="project" value="TreeGrafter"/>
</dbReference>
<dbReference type="InterPro" id="IPR017476">
    <property type="entry name" value="UDP-Glc/GDP-Man"/>
</dbReference>
<feature type="binding site" evidence="7">
    <location>
        <position position="342"/>
    </location>
    <ligand>
        <name>NAD(+)</name>
        <dbReference type="ChEBI" id="CHEBI:57540"/>
    </ligand>
</feature>
<keyword evidence="9" id="KW-1133">Transmembrane helix</keyword>